<accession>A0A5E7RPE1</accession>
<name>A0A5E7RPE1_PSEFL</name>
<keyword evidence="1" id="KW-0812">Transmembrane</keyword>
<organism evidence="2 3">
    <name type="scientific">Pseudomonas fluorescens</name>
    <dbReference type="NCBI Taxonomy" id="294"/>
    <lineage>
        <taxon>Bacteria</taxon>
        <taxon>Pseudomonadati</taxon>
        <taxon>Pseudomonadota</taxon>
        <taxon>Gammaproteobacteria</taxon>
        <taxon>Pseudomonadales</taxon>
        <taxon>Pseudomonadaceae</taxon>
        <taxon>Pseudomonas</taxon>
    </lineage>
</organism>
<gene>
    <name evidence="2" type="ORF">PS938_00170</name>
</gene>
<evidence type="ECO:0000313" key="2">
    <source>
        <dbReference type="EMBL" id="VVP75368.1"/>
    </source>
</evidence>
<dbReference type="EMBL" id="CABVJE010000001">
    <property type="protein sequence ID" value="VVP75368.1"/>
    <property type="molecule type" value="Genomic_DNA"/>
</dbReference>
<keyword evidence="1" id="KW-0472">Membrane</keyword>
<feature type="transmembrane region" description="Helical" evidence="1">
    <location>
        <begin position="155"/>
        <end position="176"/>
    </location>
</feature>
<evidence type="ECO:0000313" key="3">
    <source>
        <dbReference type="Proteomes" id="UP000327191"/>
    </source>
</evidence>
<keyword evidence="1" id="KW-1133">Transmembrane helix</keyword>
<dbReference type="AlphaFoldDB" id="A0A5E7RPE1"/>
<evidence type="ECO:0000256" key="1">
    <source>
        <dbReference type="SAM" id="Phobius"/>
    </source>
</evidence>
<protein>
    <submittedName>
        <fullName evidence="2">Uncharacterized protein</fullName>
    </submittedName>
</protein>
<dbReference type="Proteomes" id="UP000327191">
    <property type="component" value="Unassembled WGS sequence"/>
</dbReference>
<sequence length="298" mass="34503">MARPRKSKCQHFRGKLIAHAIAHLVQVHHTAFGLTRWFEIVCRVPRNSFPDKMFQEYLNGVVPFHARLQQILRGCPKAQHWIRHPLYRALSQNYREFDKLLIDAGEFCEVCDGDDLIFFRWLPNHWAVDVELARLLTIISGLRPKDRIRVQCWRYFPTLLAVTCYLTPVGFVRYALFDLINSRLGIALLGPAKWVGEGWPKTRSELDALVAFWAKWINAARVVGLINSDEGAAKLTRLVQKLADDEQKHLFDTLTLAANEHVSIFHYPILRRLYQALRRHPPFMLQVGDPPKPGQLVN</sequence>
<proteinExistence type="predicted"/>
<reference evidence="2 3" key="1">
    <citation type="submission" date="2019-09" db="EMBL/GenBank/DDBJ databases">
        <authorList>
            <person name="Chandra G."/>
            <person name="Truman W A."/>
        </authorList>
    </citation>
    <scope>NUCLEOTIDE SEQUENCE [LARGE SCALE GENOMIC DNA]</scope>
    <source>
        <strain evidence="2">PS938</strain>
    </source>
</reference>